<dbReference type="AlphaFoldDB" id="A0A1H3IPL9"/>
<accession>A0A1H3IPL9</accession>
<evidence type="ECO:0000313" key="2">
    <source>
        <dbReference type="EMBL" id="SDY29726.1"/>
    </source>
</evidence>
<evidence type="ECO:0000256" key="1">
    <source>
        <dbReference type="SAM" id="Phobius"/>
    </source>
</evidence>
<keyword evidence="1" id="KW-1133">Transmembrane helix</keyword>
<keyword evidence="1" id="KW-0472">Membrane</keyword>
<feature type="transmembrane region" description="Helical" evidence="1">
    <location>
        <begin position="60"/>
        <end position="83"/>
    </location>
</feature>
<feature type="transmembrane region" description="Helical" evidence="1">
    <location>
        <begin position="21"/>
        <end position="40"/>
    </location>
</feature>
<organism evidence="2 3">
    <name type="scientific">Halopenitus persicus</name>
    <dbReference type="NCBI Taxonomy" id="1048396"/>
    <lineage>
        <taxon>Archaea</taxon>
        <taxon>Methanobacteriati</taxon>
        <taxon>Methanobacteriota</taxon>
        <taxon>Stenosarchaea group</taxon>
        <taxon>Halobacteria</taxon>
        <taxon>Halobacteriales</taxon>
        <taxon>Haloferacaceae</taxon>
        <taxon>Halopenitus</taxon>
    </lineage>
</organism>
<dbReference type="EMBL" id="FNPC01000004">
    <property type="protein sequence ID" value="SDY29726.1"/>
    <property type="molecule type" value="Genomic_DNA"/>
</dbReference>
<sequence>MRSKRKSAGGLVAKLVFVKRAIGIVAVLGVFYLTIPWGIMNVASQGEDLTTAEFMGVINVWATGLIENILLVVLLLFIAVLTYGPEVLDLVGGPERQNSPPRY</sequence>
<keyword evidence="1" id="KW-0812">Transmembrane</keyword>
<gene>
    <name evidence="2" type="ORF">SAMN05216564_104213</name>
</gene>
<name>A0A1H3IPL9_9EURY</name>
<dbReference type="Proteomes" id="UP000199079">
    <property type="component" value="Unassembled WGS sequence"/>
</dbReference>
<proteinExistence type="predicted"/>
<protein>
    <submittedName>
        <fullName evidence="2">Uncharacterized protein</fullName>
    </submittedName>
</protein>
<keyword evidence="3" id="KW-1185">Reference proteome</keyword>
<reference evidence="3" key="1">
    <citation type="submission" date="2016-10" db="EMBL/GenBank/DDBJ databases">
        <authorList>
            <person name="Varghese N."/>
            <person name="Submissions S."/>
        </authorList>
    </citation>
    <scope>NUCLEOTIDE SEQUENCE [LARGE SCALE GENOMIC DNA]</scope>
    <source>
        <strain evidence="3">DC30,IBRC 10041,KCTC 4046</strain>
    </source>
</reference>
<evidence type="ECO:0000313" key="3">
    <source>
        <dbReference type="Proteomes" id="UP000199079"/>
    </source>
</evidence>